<name>A0A142IF67_9CAUD</name>
<keyword evidence="2" id="KW-1185">Reference proteome</keyword>
<sequence>MNIQGKQALIKVAEWLEDGAQHVELDSGHKLDSFDIEHSITSFSGCGTACCIAGALVQFENLVDLGLATSNQTQFFDEEDEDGEVVPGVMTLAKNYLEIEHTDAQKLFLPWDHFNSDTYQEFSDPDRASKVIRHYLESGEVNWDLFEPAPEFCEEYDE</sequence>
<gene>
    <name evidence="1" type="ORF">vB_PsyM_KIL4_0148</name>
</gene>
<proteinExistence type="predicted"/>
<evidence type="ECO:0000313" key="2">
    <source>
        <dbReference type="Proteomes" id="UP000229945"/>
    </source>
</evidence>
<protein>
    <submittedName>
        <fullName evidence="1">Uncharacterized protein</fullName>
    </submittedName>
</protein>
<organism evidence="1 2">
    <name type="scientific">Pseudomonas phage vB_PsyM_KIL4</name>
    <dbReference type="NCBI Taxonomy" id="1777069"/>
    <lineage>
        <taxon>Viruses</taxon>
        <taxon>Duplodnaviria</taxon>
        <taxon>Heunggongvirae</taxon>
        <taxon>Uroviricota</taxon>
        <taxon>Caudoviricetes</taxon>
        <taxon>Vandenendeviridae</taxon>
        <taxon>Gorskivirinae</taxon>
        <taxon>Flaumdravirus</taxon>
        <taxon>Flaumdravirus KIL2</taxon>
    </lineage>
</organism>
<accession>A0A142IF67</accession>
<evidence type="ECO:0000313" key="1">
    <source>
        <dbReference type="EMBL" id="AMR57872.1"/>
    </source>
</evidence>
<dbReference type="Proteomes" id="UP000229945">
    <property type="component" value="Segment"/>
</dbReference>
<dbReference type="EMBL" id="KU130129">
    <property type="protein sequence ID" value="AMR57872.1"/>
    <property type="molecule type" value="Genomic_DNA"/>
</dbReference>
<reference evidence="1 2" key="1">
    <citation type="journal article" date="2016" name="Front. Microbiol.">
        <title>Characterization of Novel Bacteriophages for Biocontrol of Bacterial Blight in Leek Caused by Pseudomonas syringae pv. porri.</title>
        <authorList>
            <person name="Rombouts S."/>
            <person name="Lavigne R."/>
        </authorList>
    </citation>
    <scope>NUCLEOTIDE SEQUENCE [LARGE SCALE GENOMIC DNA]</scope>
</reference>